<evidence type="ECO:0000256" key="8">
    <source>
        <dbReference type="ARBA" id="ARBA00035585"/>
    </source>
</evidence>
<sequence length="128" mass="13590">MQWRIIIAVFIGGAIGTYFRYLASFIIPEQNVFSATLVVNATGSLVLGFITGWYLIRSNHQWLKLGLGTGLCGGYTTMTTFAAESVRIAGASPSGAILYVLMSVIGGMIAAGVGLVLGRVWAEKRVAT</sequence>
<keyword evidence="6 10" id="KW-0407">Ion channel</keyword>
<feature type="binding site" evidence="10">
    <location>
        <position position="73"/>
    </location>
    <ligand>
        <name>Na(+)</name>
        <dbReference type="ChEBI" id="CHEBI:29101"/>
        <note>structural</note>
    </ligand>
</feature>
<evidence type="ECO:0000313" key="12">
    <source>
        <dbReference type="Proteomes" id="UP001418796"/>
    </source>
</evidence>
<keyword evidence="2 10" id="KW-1003">Cell membrane</keyword>
<evidence type="ECO:0000256" key="3">
    <source>
        <dbReference type="ARBA" id="ARBA00022692"/>
    </source>
</evidence>
<dbReference type="InterPro" id="IPR003691">
    <property type="entry name" value="FluC"/>
</dbReference>
<comment type="function">
    <text evidence="9 10">Fluoride-specific ion channel. Important for reducing fluoride concentration in the cell, thus reducing its toxicity.</text>
</comment>
<keyword evidence="10" id="KW-0813">Transport</keyword>
<dbReference type="Proteomes" id="UP001418796">
    <property type="component" value="Unassembled WGS sequence"/>
</dbReference>
<keyword evidence="4 10" id="KW-1133">Transmembrane helix</keyword>
<evidence type="ECO:0000313" key="11">
    <source>
        <dbReference type="EMBL" id="MEN0642526.1"/>
    </source>
</evidence>
<evidence type="ECO:0000256" key="10">
    <source>
        <dbReference type="HAMAP-Rule" id="MF_00454"/>
    </source>
</evidence>
<comment type="similarity">
    <text evidence="7 10">Belongs to the fluoride channel Fluc/FEX (TC 1.A.43) family.</text>
</comment>
<keyword evidence="3 10" id="KW-0812">Transmembrane</keyword>
<keyword evidence="10" id="KW-0479">Metal-binding</keyword>
<keyword evidence="12" id="KW-1185">Reference proteome</keyword>
<protein>
    <recommendedName>
        <fullName evidence="10">Fluoride-specific ion channel FluC</fullName>
    </recommendedName>
</protein>
<reference evidence="11 12" key="1">
    <citation type="submission" date="2024-03" db="EMBL/GenBank/DDBJ databases">
        <title>Bacilli Hybrid Assemblies.</title>
        <authorList>
            <person name="Kovac J."/>
        </authorList>
    </citation>
    <scope>NUCLEOTIDE SEQUENCE [LARGE SCALE GENOMIC DNA]</scope>
    <source>
        <strain evidence="11 12">FSL R7-0666</strain>
    </source>
</reference>
<evidence type="ECO:0000256" key="9">
    <source>
        <dbReference type="ARBA" id="ARBA00049940"/>
    </source>
</evidence>
<comment type="catalytic activity">
    <reaction evidence="8">
        <text>fluoride(in) = fluoride(out)</text>
        <dbReference type="Rhea" id="RHEA:76159"/>
        <dbReference type="ChEBI" id="CHEBI:17051"/>
    </reaction>
    <physiologicalReaction direction="left-to-right" evidence="8">
        <dbReference type="Rhea" id="RHEA:76160"/>
    </physiologicalReaction>
</comment>
<dbReference type="EMBL" id="JBCITK010000001">
    <property type="protein sequence ID" value="MEN0642526.1"/>
    <property type="molecule type" value="Genomic_DNA"/>
</dbReference>
<accession>A0ABU9VF49</accession>
<keyword evidence="10" id="KW-0406">Ion transport</keyword>
<feature type="transmembrane region" description="Helical" evidence="10">
    <location>
        <begin position="62"/>
        <end position="83"/>
    </location>
</feature>
<feature type="transmembrane region" description="Helical" evidence="10">
    <location>
        <begin position="7"/>
        <end position="27"/>
    </location>
</feature>
<keyword evidence="5 10" id="KW-0472">Membrane</keyword>
<evidence type="ECO:0000256" key="7">
    <source>
        <dbReference type="ARBA" id="ARBA00035120"/>
    </source>
</evidence>
<feature type="binding site" evidence="10">
    <location>
        <position position="76"/>
    </location>
    <ligand>
        <name>Na(+)</name>
        <dbReference type="ChEBI" id="CHEBI:29101"/>
        <note>structural</note>
    </ligand>
</feature>
<name>A0ABU9VF49_9BACI</name>
<gene>
    <name evidence="10" type="primary">fluC</name>
    <name evidence="10" type="synonym">crcB</name>
    <name evidence="11" type="ORF">MKY91_05065</name>
</gene>
<feature type="transmembrane region" description="Helical" evidence="10">
    <location>
        <begin position="33"/>
        <end position="55"/>
    </location>
</feature>
<evidence type="ECO:0000256" key="6">
    <source>
        <dbReference type="ARBA" id="ARBA00023303"/>
    </source>
</evidence>
<comment type="subcellular location">
    <subcellularLocation>
        <location evidence="1 10">Cell membrane</location>
        <topology evidence="1 10">Multi-pass membrane protein</topology>
    </subcellularLocation>
</comment>
<dbReference type="HAMAP" id="MF_00454">
    <property type="entry name" value="FluC"/>
    <property type="match status" value="1"/>
</dbReference>
<feature type="transmembrane region" description="Helical" evidence="10">
    <location>
        <begin position="95"/>
        <end position="117"/>
    </location>
</feature>
<evidence type="ECO:0000256" key="2">
    <source>
        <dbReference type="ARBA" id="ARBA00022475"/>
    </source>
</evidence>
<keyword evidence="10" id="KW-0915">Sodium</keyword>
<dbReference type="Pfam" id="PF02537">
    <property type="entry name" value="CRCB"/>
    <property type="match status" value="1"/>
</dbReference>
<dbReference type="RefSeq" id="WP_343129641.1">
    <property type="nucleotide sequence ID" value="NZ_JBCITK010000001.1"/>
</dbReference>
<evidence type="ECO:0000256" key="5">
    <source>
        <dbReference type="ARBA" id="ARBA00023136"/>
    </source>
</evidence>
<organism evidence="11 12">
    <name type="scientific">Alkalicoccobacillus gibsonii</name>
    <dbReference type="NCBI Taxonomy" id="79881"/>
    <lineage>
        <taxon>Bacteria</taxon>
        <taxon>Bacillati</taxon>
        <taxon>Bacillota</taxon>
        <taxon>Bacilli</taxon>
        <taxon>Bacillales</taxon>
        <taxon>Bacillaceae</taxon>
        <taxon>Alkalicoccobacillus</taxon>
    </lineage>
</organism>
<evidence type="ECO:0000256" key="1">
    <source>
        <dbReference type="ARBA" id="ARBA00004651"/>
    </source>
</evidence>
<proteinExistence type="inferred from homology"/>
<evidence type="ECO:0000256" key="4">
    <source>
        <dbReference type="ARBA" id="ARBA00022989"/>
    </source>
</evidence>
<comment type="activity regulation">
    <text evidence="10">Na(+) is not transported, but it plays an essential structural role and its presence is essential for fluoride channel function.</text>
</comment>
<comment type="caution">
    <text evidence="11">The sequence shown here is derived from an EMBL/GenBank/DDBJ whole genome shotgun (WGS) entry which is preliminary data.</text>
</comment>